<dbReference type="Pfam" id="PF02374">
    <property type="entry name" value="ArsA_ATPase"/>
    <property type="match status" value="1"/>
</dbReference>
<dbReference type="STRING" id="927083.DB32_002481"/>
<organism evidence="4 5">
    <name type="scientific">Sandaracinus amylolyticus</name>
    <dbReference type="NCBI Taxonomy" id="927083"/>
    <lineage>
        <taxon>Bacteria</taxon>
        <taxon>Pseudomonadati</taxon>
        <taxon>Myxococcota</taxon>
        <taxon>Polyangia</taxon>
        <taxon>Polyangiales</taxon>
        <taxon>Sandaracinaceae</taxon>
        <taxon>Sandaracinus</taxon>
    </lineage>
</organism>
<evidence type="ECO:0000259" key="3">
    <source>
        <dbReference type="Pfam" id="PF02374"/>
    </source>
</evidence>
<dbReference type="GO" id="GO:0005524">
    <property type="term" value="F:ATP binding"/>
    <property type="evidence" value="ECO:0007669"/>
    <property type="project" value="InterPro"/>
</dbReference>
<protein>
    <recommendedName>
        <fullName evidence="2">arsenite-transporting ATPase</fullName>
        <ecNumber evidence="2">7.3.2.7</ecNumber>
    </recommendedName>
</protein>
<comment type="catalytic activity">
    <reaction evidence="1">
        <text>arsenite(in) + ATP + H2O = arsenite(out) + ADP + phosphate + H(+)</text>
        <dbReference type="Rhea" id="RHEA:11348"/>
        <dbReference type="ChEBI" id="CHEBI:15377"/>
        <dbReference type="ChEBI" id="CHEBI:15378"/>
        <dbReference type="ChEBI" id="CHEBI:29242"/>
        <dbReference type="ChEBI" id="CHEBI:30616"/>
        <dbReference type="ChEBI" id="CHEBI:43474"/>
        <dbReference type="ChEBI" id="CHEBI:456216"/>
        <dbReference type="EC" id="7.3.2.7"/>
    </reaction>
</comment>
<dbReference type="EC" id="7.3.2.7" evidence="2"/>
<dbReference type="EMBL" id="CP011125">
    <property type="protein sequence ID" value="AKF05332.1"/>
    <property type="molecule type" value="Genomic_DNA"/>
</dbReference>
<reference evidence="4 5" key="1">
    <citation type="submission" date="2015-03" db="EMBL/GenBank/DDBJ databases">
        <title>Genome assembly of Sandaracinus amylolyticus DSM 53668.</title>
        <authorList>
            <person name="Sharma G."/>
            <person name="Subramanian S."/>
        </authorList>
    </citation>
    <scope>NUCLEOTIDE SEQUENCE [LARGE SCALE GENOMIC DNA]</scope>
    <source>
        <strain evidence="4 5">DSM 53668</strain>
    </source>
</reference>
<evidence type="ECO:0000256" key="2">
    <source>
        <dbReference type="ARBA" id="ARBA00066752"/>
    </source>
</evidence>
<dbReference type="InterPro" id="IPR016300">
    <property type="entry name" value="ATPase_ArsA/GET3"/>
</dbReference>
<name>A0A0F6YIP7_9BACT</name>
<proteinExistence type="predicted"/>
<dbReference type="PANTHER" id="PTHR10803:SF26">
    <property type="entry name" value="ANION TRANSPORTER ATPASE-RELATED"/>
    <property type="match status" value="1"/>
</dbReference>
<dbReference type="InterPro" id="IPR027417">
    <property type="entry name" value="P-loop_NTPase"/>
</dbReference>
<keyword evidence="5" id="KW-1185">Reference proteome</keyword>
<evidence type="ECO:0000313" key="4">
    <source>
        <dbReference type="EMBL" id="AKF05332.1"/>
    </source>
</evidence>
<dbReference type="GO" id="GO:0015446">
    <property type="term" value="F:ATPase-coupled arsenite transmembrane transporter activity"/>
    <property type="evidence" value="ECO:0007669"/>
    <property type="project" value="UniProtKB-EC"/>
</dbReference>
<evidence type="ECO:0000313" key="5">
    <source>
        <dbReference type="Proteomes" id="UP000034883"/>
    </source>
</evidence>
<dbReference type="KEGG" id="samy:DB32_002481"/>
<dbReference type="Proteomes" id="UP000034883">
    <property type="component" value="Chromosome"/>
</dbReference>
<dbReference type="SUPFAM" id="SSF52540">
    <property type="entry name" value="P-loop containing nucleoside triphosphate hydrolases"/>
    <property type="match status" value="1"/>
</dbReference>
<evidence type="ECO:0000256" key="1">
    <source>
        <dbReference type="ARBA" id="ARBA00052296"/>
    </source>
</evidence>
<dbReference type="PANTHER" id="PTHR10803">
    <property type="entry name" value="ARSENICAL PUMP-DRIVING ATPASE ARSENITE-TRANSLOCATING ATPASE"/>
    <property type="match status" value="1"/>
</dbReference>
<dbReference type="AlphaFoldDB" id="A0A0F6YIP7"/>
<gene>
    <name evidence="4" type="ORF">DB32_002481</name>
</gene>
<feature type="domain" description="ArsA/GET3 Anion-transporting ATPase-like" evidence="3">
    <location>
        <begin position="3"/>
        <end position="196"/>
    </location>
</feature>
<sequence>MTIVCAGGGGVGKTTSSAALAVALARTGKKTLIVTVDPARRLAHAMGVEVTEEIQPAHVEPAVEGKLFALMPEPRRSTPTFAKVLYEGRPDDLARVMKNPVYLTMADAAAGMHEIVSLILVAKAVDEGDYDYLVIDTAPSRNALDFVSYPGRLAVLFEGRAVAWLGNLASNVAQRSPEENDRGPGLFASMEKRVEAMFGRILNPRVLKDLAQLFADLALIKDRFARFARMSERMLLGERTRYLLVSAPTGSAQADVSFLGKRLARLNHEPTALLLNRSDEREPEWIAALRAEAPGWPPLAEAMSQVEHEFQVRKRAGDRLSAALGKELARVPQVRLPTLESPDPAQIVRELATKLEPHLATLVRPIG</sequence>
<dbReference type="GO" id="GO:0016887">
    <property type="term" value="F:ATP hydrolysis activity"/>
    <property type="evidence" value="ECO:0007669"/>
    <property type="project" value="InterPro"/>
</dbReference>
<dbReference type="Gene3D" id="3.40.50.300">
    <property type="entry name" value="P-loop containing nucleotide triphosphate hydrolases"/>
    <property type="match status" value="1"/>
</dbReference>
<accession>A0A0F6YIP7</accession>
<dbReference type="InterPro" id="IPR025723">
    <property type="entry name" value="ArsA/GET3_ATPase-like"/>
</dbReference>